<dbReference type="Proteomes" id="UP001320245">
    <property type="component" value="Unassembled WGS sequence"/>
</dbReference>
<comment type="catalytic activity">
    <reaction evidence="1">
        <text>Endohydrolysis of (1-&gt;4)-beta-D-glucosidic linkages in cellulose, lichenin and cereal beta-D-glucans.</text>
        <dbReference type="EC" id="3.2.1.4"/>
    </reaction>
</comment>
<protein>
    <recommendedName>
        <fullName evidence="9">Glucanase</fullName>
        <ecNumber evidence="9">3.2.1.-</ecNumber>
    </recommendedName>
</protein>
<dbReference type="EMBL" id="JAJSPL020000020">
    <property type="protein sequence ID" value="KAK7740471.1"/>
    <property type="molecule type" value="Genomic_DNA"/>
</dbReference>
<dbReference type="Pfam" id="PF00840">
    <property type="entry name" value="Glyco_hydro_7"/>
    <property type="match status" value="1"/>
</dbReference>
<keyword evidence="4 9" id="KW-0136">Cellulose degradation</keyword>
<dbReference type="GO" id="GO:0008810">
    <property type="term" value="F:cellulase activity"/>
    <property type="evidence" value="ECO:0007669"/>
    <property type="project" value="UniProtKB-EC"/>
</dbReference>
<name>A0AAN9YF60_9PEZI</name>
<keyword evidence="7 9" id="KW-0326">Glycosidase</keyword>
<evidence type="ECO:0000256" key="3">
    <source>
        <dbReference type="ARBA" id="ARBA00022801"/>
    </source>
</evidence>
<gene>
    <name evidence="10" type="ORF">SLS53_005313</name>
</gene>
<dbReference type="Gene3D" id="2.70.100.10">
    <property type="entry name" value="Glycoside hydrolase, family 7, domain"/>
    <property type="match status" value="1"/>
</dbReference>
<accession>A0AAN9YF60</accession>
<dbReference type="EC" id="3.2.1.-" evidence="9"/>
<evidence type="ECO:0000313" key="11">
    <source>
        <dbReference type="Proteomes" id="UP001320245"/>
    </source>
</evidence>
<comment type="caution">
    <text evidence="10">The sequence shown here is derived from an EMBL/GenBank/DDBJ whole genome shotgun (WGS) entry which is preliminary data.</text>
</comment>
<keyword evidence="8 9" id="KW-0624">Polysaccharide degradation</keyword>
<keyword evidence="11" id="KW-1185">Reference proteome</keyword>
<evidence type="ECO:0000256" key="5">
    <source>
        <dbReference type="ARBA" id="ARBA00023180"/>
    </source>
</evidence>
<reference evidence="10 11" key="1">
    <citation type="journal article" date="2023" name="PLoS ONE">
        <title>Cytospora paraplurivora sp. nov. isolated from orchards with fruit tree decline syndrome in Ontario, Canada.</title>
        <authorList>
            <person name="Ilyukhin E."/>
            <person name="Nguyen H.D.T."/>
            <person name="Castle A.J."/>
            <person name="Ellouze W."/>
        </authorList>
    </citation>
    <scope>NUCLEOTIDE SEQUENCE [LARGE SCALE GENOMIC DNA]</scope>
    <source>
        <strain evidence="10 11">FDS-564</strain>
    </source>
</reference>
<organism evidence="10 11">
    <name type="scientific">Cytospora paraplurivora</name>
    <dbReference type="NCBI Taxonomy" id="2898453"/>
    <lineage>
        <taxon>Eukaryota</taxon>
        <taxon>Fungi</taxon>
        <taxon>Dikarya</taxon>
        <taxon>Ascomycota</taxon>
        <taxon>Pezizomycotina</taxon>
        <taxon>Sordariomycetes</taxon>
        <taxon>Sordariomycetidae</taxon>
        <taxon>Diaporthales</taxon>
        <taxon>Cytosporaceae</taxon>
        <taxon>Cytospora</taxon>
    </lineage>
</organism>
<sequence length="134" mass="14712">MPQEEAIVMDEFFRNIHEINDTTVSCGSWAGLNTTLCPDAETCAENCALEGVDHAANGVRTEGDALMMNQFVKAPNGTYVSVGPRAYLLDVEEQNYELFKFLDMEITFDVDVSALVCGMNGALYLAEMADGRRS</sequence>
<keyword evidence="6" id="KW-0119">Carbohydrate metabolism</keyword>
<evidence type="ECO:0000256" key="2">
    <source>
        <dbReference type="ARBA" id="ARBA00006044"/>
    </source>
</evidence>
<dbReference type="PANTHER" id="PTHR33753:SF1">
    <property type="entry name" value="ENDO-BETA-1,4-GLUCANASE CELB"/>
    <property type="match status" value="1"/>
</dbReference>
<dbReference type="InterPro" id="IPR013320">
    <property type="entry name" value="ConA-like_dom_sf"/>
</dbReference>
<evidence type="ECO:0000256" key="7">
    <source>
        <dbReference type="ARBA" id="ARBA00023295"/>
    </source>
</evidence>
<evidence type="ECO:0000256" key="6">
    <source>
        <dbReference type="ARBA" id="ARBA00023277"/>
    </source>
</evidence>
<evidence type="ECO:0000256" key="8">
    <source>
        <dbReference type="ARBA" id="ARBA00023326"/>
    </source>
</evidence>
<dbReference type="GO" id="GO:0030245">
    <property type="term" value="P:cellulose catabolic process"/>
    <property type="evidence" value="ECO:0007669"/>
    <property type="project" value="UniProtKB-KW"/>
</dbReference>
<evidence type="ECO:0000256" key="1">
    <source>
        <dbReference type="ARBA" id="ARBA00000966"/>
    </source>
</evidence>
<keyword evidence="3 9" id="KW-0378">Hydrolase</keyword>
<dbReference type="PANTHER" id="PTHR33753">
    <property type="entry name" value="1,4-BETA-D-GLUCAN CELLOBIOHYDROLASE B"/>
    <property type="match status" value="1"/>
</dbReference>
<evidence type="ECO:0000256" key="4">
    <source>
        <dbReference type="ARBA" id="ARBA00023001"/>
    </source>
</evidence>
<dbReference type="AlphaFoldDB" id="A0AAN9YF60"/>
<evidence type="ECO:0000256" key="9">
    <source>
        <dbReference type="RuleBase" id="RU361164"/>
    </source>
</evidence>
<proteinExistence type="inferred from homology"/>
<keyword evidence="5" id="KW-0325">Glycoprotein</keyword>
<dbReference type="PRINTS" id="PR00734">
    <property type="entry name" value="GLHYDRLASE7"/>
</dbReference>
<dbReference type="InterPro" id="IPR001722">
    <property type="entry name" value="Glyco_hydro_7"/>
</dbReference>
<comment type="similarity">
    <text evidence="2 9">Belongs to the glycosyl hydrolase 7 (cellulase C) family.</text>
</comment>
<evidence type="ECO:0000313" key="10">
    <source>
        <dbReference type="EMBL" id="KAK7740471.1"/>
    </source>
</evidence>
<dbReference type="SUPFAM" id="SSF49899">
    <property type="entry name" value="Concanavalin A-like lectins/glucanases"/>
    <property type="match status" value="1"/>
</dbReference>
<dbReference type="InterPro" id="IPR037019">
    <property type="entry name" value="Glyco_hydro_7_sf"/>
</dbReference>